<gene>
    <name evidence="4" type="primary">Phkg1</name>
    <name evidence="4" type="ORF">GTO92_0018582</name>
</gene>
<dbReference type="SUPFAM" id="SSF56112">
    <property type="entry name" value="Protein kinase-like (PK-like)"/>
    <property type="match status" value="1"/>
</dbReference>
<comment type="caution">
    <text evidence="4">The sequence shown here is derived from an EMBL/GenBank/DDBJ whole genome shotgun (WGS) entry which is preliminary data.</text>
</comment>
<evidence type="ECO:0000256" key="1">
    <source>
        <dbReference type="PROSITE-ProRule" id="PRU10141"/>
    </source>
</evidence>
<keyword evidence="1" id="KW-0067">ATP-binding</keyword>
<dbReference type="Proteomes" id="UP001166052">
    <property type="component" value="Unassembled WGS sequence"/>
</dbReference>
<dbReference type="PROSITE" id="PS00107">
    <property type="entry name" value="PROTEIN_KINASE_ATP"/>
    <property type="match status" value="1"/>
</dbReference>
<accession>A0ABS2YTJ8</accession>
<reference evidence="4" key="1">
    <citation type="journal article" date="2021" name="Cell">
        <title>Tracing the genetic footprints of vertebrate landing in non-teleost ray-finned fishes.</title>
        <authorList>
            <person name="Bi X."/>
            <person name="Wang K."/>
            <person name="Yang L."/>
            <person name="Pan H."/>
            <person name="Jiang H."/>
            <person name="Wei Q."/>
            <person name="Fang M."/>
            <person name="Yu H."/>
            <person name="Zhu C."/>
            <person name="Cai Y."/>
            <person name="He Y."/>
            <person name="Gan X."/>
            <person name="Zeng H."/>
            <person name="Yu D."/>
            <person name="Zhu Y."/>
            <person name="Jiang H."/>
            <person name="Qiu Q."/>
            <person name="Yang H."/>
            <person name="Zhang Y.E."/>
            <person name="Wang W."/>
            <person name="Zhu M."/>
            <person name="He S."/>
            <person name="Zhang G."/>
        </authorList>
    </citation>
    <scope>NUCLEOTIDE SEQUENCE</scope>
    <source>
        <strain evidence="4">Bchr_001</strain>
    </source>
</reference>
<dbReference type="Gene3D" id="3.30.200.20">
    <property type="entry name" value="Phosphorylase Kinase, domain 1"/>
    <property type="match status" value="1"/>
</dbReference>
<keyword evidence="4" id="KW-0808">Transferase</keyword>
<dbReference type="Pfam" id="PF00069">
    <property type="entry name" value="Pkinase"/>
    <property type="match status" value="2"/>
</dbReference>
<organism evidence="4 5">
    <name type="scientific">Polypterus senegalus</name>
    <name type="common">Senegal bichir</name>
    <dbReference type="NCBI Taxonomy" id="55291"/>
    <lineage>
        <taxon>Eukaryota</taxon>
        <taxon>Metazoa</taxon>
        <taxon>Chordata</taxon>
        <taxon>Craniata</taxon>
        <taxon>Vertebrata</taxon>
        <taxon>Euteleostomi</taxon>
        <taxon>Actinopterygii</taxon>
        <taxon>Polypteriformes</taxon>
        <taxon>Polypteridae</taxon>
        <taxon>Polypterus</taxon>
    </lineage>
</organism>
<keyword evidence="4" id="KW-0418">Kinase</keyword>
<dbReference type="Gene3D" id="1.10.510.10">
    <property type="entry name" value="Transferase(Phosphotransferase) domain 1"/>
    <property type="match status" value="1"/>
</dbReference>
<dbReference type="InterPro" id="IPR000719">
    <property type="entry name" value="Prot_kinase_dom"/>
</dbReference>
<evidence type="ECO:0000313" key="4">
    <source>
        <dbReference type="EMBL" id="MBN3289799.1"/>
    </source>
</evidence>
<feature type="non-terminal residue" evidence="4">
    <location>
        <position position="1"/>
    </location>
</feature>
<dbReference type="InterPro" id="IPR011009">
    <property type="entry name" value="Kinase-like_dom_sf"/>
</dbReference>
<feature type="domain" description="Protein kinase" evidence="3">
    <location>
        <begin position="52"/>
        <end position="364"/>
    </location>
</feature>
<proteinExistence type="predicted"/>
<keyword evidence="1" id="KW-0547">Nucleotide-binding</keyword>
<feature type="region of interest" description="Disordered" evidence="2">
    <location>
        <begin position="1"/>
        <end position="29"/>
    </location>
</feature>
<feature type="non-terminal residue" evidence="4">
    <location>
        <position position="462"/>
    </location>
</feature>
<evidence type="ECO:0000313" key="5">
    <source>
        <dbReference type="Proteomes" id="UP001166052"/>
    </source>
</evidence>
<dbReference type="PANTHER" id="PTHR24347">
    <property type="entry name" value="SERINE/THREONINE-PROTEIN KINASE"/>
    <property type="match status" value="1"/>
</dbReference>
<dbReference type="InterPro" id="IPR017441">
    <property type="entry name" value="Protein_kinase_ATP_BS"/>
</dbReference>
<dbReference type="PROSITE" id="PS50011">
    <property type="entry name" value="PROTEIN_KINASE_DOM"/>
    <property type="match status" value="1"/>
</dbReference>
<evidence type="ECO:0000259" key="3">
    <source>
        <dbReference type="PROSITE" id="PS50011"/>
    </source>
</evidence>
<dbReference type="EMBL" id="JAAWVN010004918">
    <property type="protein sequence ID" value="MBN3289799.1"/>
    <property type="molecule type" value="Genomic_DNA"/>
</dbReference>
<evidence type="ECO:0000256" key="2">
    <source>
        <dbReference type="SAM" id="MobiDB-lite"/>
    </source>
</evidence>
<dbReference type="SMART" id="SM00220">
    <property type="entry name" value="S_TKc"/>
    <property type="match status" value="1"/>
</dbReference>
<feature type="binding site" evidence="1">
    <location>
        <position position="211"/>
    </location>
    <ligand>
        <name>ATP</name>
        <dbReference type="ChEBI" id="CHEBI:30616"/>
    </ligand>
</feature>
<sequence>MAPAASASSVPAHPPPSAVAPPSTAPRQPGMFAQMATTAAGVAVGSAVGHTIGHAMTGGFGGGGNAEPARADITYQEPVAAAPPMYQQQSQRSPCEYELRQFIECAQNQSDLRLCEGFSEVLKQCKFANDHNQVLNFYKCIAITGKEYCIFLSIAFLQEAFQMTREEEIPDWVGAKEFYDKYVPKEILGRGVSSVVRRCISKQTGHEYAVKIIDITSDKLTQQEIQELQESTAKEIDILKKVRGEQNIIQLIDYFESKAFFFLVFDLMKRGELFDYLTEQVTLSEKETRWSSGVIMYTLLAGSPPFWHRKQMFMLRMILAGNYEFGSPEWDDRSDTVKDLISRMLVIDPKKRCTASEALAHPFFQQYVVQEVRHFSPYRKFKVICTTVLASVKIYYHYRRVKPVTKEIVMRDPYAMKTIRKMIDACAFRIYGHWVKKGQAQNRAALFENTPKTILLSLTGEA</sequence>
<feature type="compositionally biased region" description="Low complexity" evidence="2">
    <location>
        <begin position="1"/>
        <end position="11"/>
    </location>
</feature>
<keyword evidence="5" id="KW-1185">Reference proteome</keyword>
<protein>
    <submittedName>
        <fullName evidence="4">PHKG1 kinase</fullName>
    </submittedName>
</protein>
<name>A0ABS2YTJ8_POLSE</name>
<dbReference type="GO" id="GO:0016301">
    <property type="term" value="F:kinase activity"/>
    <property type="evidence" value="ECO:0007669"/>
    <property type="project" value="UniProtKB-KW"/>
</dbReference>